<organism evidence="2 3">
    <name type="scientific">Niabella ginsengisoli</name>
    <dbReference type="NCBI Taxonomy" id="522298"/>
    <lineage>
        <taxon>Bacteria</taxon>
        <taxon>Pseudomonadati</taxon>
        <taxon>Bacteroidota</taxon>
        <taxon>Chitinophagia</taxon>
        <taxon>Chitinophagales</taxon>
        <taxon>Chitinophagaceae</taxon>
        <taxon>Niabella</taxon>
    </lineage>
</organism>
<evidence type="ECO:0000256" key="1">
    <source>
        <dbReference type="SAM" id="SignalP"/>
    </source>
</evidence>
<name>A0ABS9SR49_9BACT</name>
<feature type="chain" id="PRO_5046505575" evidence="1">
    <location>
        <begin position="21"/>
        <end position="56"/>
    </location>
</feature>
<evidence type="ECO:0000313" key="3">
    <source>
        <dbReference type="Proteomes" id="UP001202248"/>
    </source>
</evidence>
<keyword evidence="1" id="KW-0732">Signal</keyword>
<keyword evidence="3" id="KW-1185">Reference proteome</keyword>
<dbReference type="Proteomes" id="UP001202248">
    <property type="component" value="Unassembled WGS sequence"/>
</dbReference>
<reference evidence="2 3" key="1">
    <citation type="submission" date="2022-02" db="EMBL/GenBank/DDBJ databases">
        <authorList>
            <person name="Min J."/>
        </authorList>
    </citation>
    <scope>NUCLEOTIDE SEQUENCE [LARGE SCALE GENOMIC DNA]</scope>
    <source>
        <strain evidence="2 3">GR10-1</strain>
    </source>
</reference>
<sequence>MIKTLLNTFLFLLVFVSGFAQDQSPTKNIATYFTAEKNTWFCRLKMAQPSETWSFG</sequence>
<dbReference type="RefSeq" id="WP_240833390.1">
    <property type="nucleotide sequence ID" value="NZ_JAKWBL010000005.1"/>
</dbReference>
<accession>A0ABS9SR49</accession>
<dbReference type="EMBL" id="JAKWBL010000005">
    <property type="protein sequence ID" value="MCH5600868.1"/>
    <property type="molecule type" value="Genomic_DNA"/>
</dbReference>
<proteinExistence type="predicted"/>
<comment type="caution">
    <text evidence="2">The sequence shown here is derived from an EMBL/GenBank/DDBJ whole genome shotgun (WGS) entry which is preliminary data.</text>
</comment>
<feature type="signal peptide" evidence="1">
    <location>
        <begin position="1"/>
        <end position="20"/>
    </location>
</feature>
<evidence type="ECO:0000313" key="2">
    <source>
        <dbReference type="EMBL" id="MCH5600868.1"/>
    </source>
</evidence>
<protein>
    <submittedName>
        <fullName evidence="2">Uncharacterized protein</fullName>
    </submittedName>
</protein>
<gene>
    <name evidence="2" type="ORF">MKP09_24625</name>
</gene>